<dbReference type="AlphaFoldDB" id="A0AAW5E247"/>
<dbReference type="Proteomes" id="UP001431131">
    <property type="component" value="Unassembled WGS sequence"/>
</dbReference>
<dbReference type="NCBIfam" id="TIGR00254">
    <property type="entry name" value="GGDEF"/>
    <property type="match status" value="1"/>
</dbReference>
<keyword evidence="3" id="KW-1185">Reference proteome</keyword>
<reference evidence="2" key="1">
    <citation type="submission" date="2022-02" db="EMBL/GenBank/DDBJ databases">
        <title>Fredinandcohnia quinoae sp. nov. isolated from Chenopodium quinoa seeds.</title>
        <authorList>
            <person name="Saati-Santamaria Z."/>
            <person name="Flores-Felix J.D."/>
            <person name="Igual J.M."/>
            <person name="Velazquez E."/>
            <person name="Garcia-Fraile P."/>
            <person name="Martinez-Molina E."/>
        </authorList>
    </citation>
    <scope>NUCLEOTIDE SEQUENCE</scope>
    <source>
        <strain evidence="2">SECRCQ15</strain>
    </source>
</reference>
<keyword evidence="2" id="KW-0548">Nucleotidyltransferase</keyword>
<evidence type="ECO:0000313" key="2">
    <source>
        <dbReference type="EMBL" id="MCH1624147.1"/>
    </source>
</evidence>
<dbReference type="PANTHER" id="PTHR45138">
    <property type="entry name" value="REGULATORY COMPONENTS OF SENSORY TRANSDUCTION SYSTEM"/>
    <property type="match status" value="1"/>
</dbReference>
<evidence type="ECO:0000313" key="3">
    <source>
        <dbReference type="Proteomes" id="UP001431131"/>
    </source>
</evidence>
<dbReference type="EMBL" id="JAKTTI010000002">
    <property type="protein sequence ID" value="MCH1624147.1"/>
    <property type="molecule type" value="Genomic_DNA"/>
</dbReference>
<dbReference type="RefSeq" id="WP_240252398.1">
    <property type="nucleotide sequence ID" value="NZ_JAKTTI010000002.1"/>
</dbReference>
<dbReference type="Gene3D" id="3.30.70.270">
    <property type="match status" value="1"/>
</dbReference>
<gene>
    <name evidence="2" type="ORF">MJG50_02305</name>
</gene>
<protein>
    <submittedName>
        <fullName evidence="2">Diguanylate cyclase</fullName>
        <ecNumber evidence="2">2.7.7.65</ecNumber>
    </submittedName>
</protein>
<sequence length="77" mass="8566">MIKGATSESGEKRAEQIEKMIRNVRVMNDESEISVKSSIGVADNLNGEITTFVDLFNLADTALYKAKQNGKNQIYIK</sequence>
<name>A0AAW5E247_9BACI</name>
<dbReference type="PROSITE" id="PS50887">
    <property type="entry name" value="GGDEF"/>
    <property type="match status" value="1"/>
</dbReference>
<dbReference type="InterPro" id="IPR050469">
    <property type="entry name" value="Diguanylate_Cyclase"/>
</dbReference>
<accession>A0AAW5E247</accession>
<dbReference type="EC" id="2.7.7.65" evidence="2"/>
<keyword evidence="2" id="KW-0808">Transferase</keyword>
<organism evidence="2 3">
    <name type="scientific">Fredinandcohnia quinoae</name>
    <dbReference type="NCBI Taxonomy" id="2918902"/>
    <lineage>
        <taxon>Bacteria</taxon>
        <taxon>Bacillati</taxon>
        <taxon>Bacillota</taxon>
        <taxon>Bacilli</taxon>
        <taxon>Bacillales</taxon>
        <taxon>Bacillaceae</taxon>
        <taxon>Fredinandcohnia</taxon>
    </lineage>
</organism>
<dbReference type="PANTHER" id="PTHR45138:SF9">
    <property type="entry name" value="DIGUANYLATE CYCLASE DGCM-RELATED"/>
    <property type="match status" value="1"/>
</dbReference>
<comment type="caution">
    <text evidence="2">The sequence shown here is derived from an EMBL/GenBank/DDBJ whole genome shotgun (WGS) entry which is preliminary data.</text>
</comment>
<dbReference type="GO" id="GO:0052621">
    <property type="term" value="F:diguanylate cyclase activity"/>
    <property type="evidence" value="ECO:0007669"/>
    <property type="project" value="UniProtKB-EC"/>
</dbReference>
<feature type="domain" description="GGDEF" evidence="1">
    <location>
        <begin position="1"/>
        <end position="77"/>
    </location>
</feature>
<dbReference type="Pfam" id="PF00990">
    <property type="entry name" value="GGDEF"/>
    <property type="match status" value="1"/>
</dbReference>
<proteinExistence type="predicted"/>
<evidence type="ECO:0000259" key="1">
    <source>
        <dbReference type="PROSITE" id="PS50887"/>
    </source>
</evidence>
<dbReference type="SUPFAM" id="SSF55073">
    <property type="entry name" value="Nucleotide cyclase"/>
    <property type="match status" value="1"/>
</dbReference>
<dbReference type="InterPro" id="IPR029787">
    <property type="entry name" value="Nucleotide_cyclase"/>
</dbReference>
<dbReference type="InterPro" id="IPR000160">
    <property type="entry name" value="GGDEF_dom"/>
</dbReference>
<dbReference type="InterPro" id="IPR043128">
    <property type="entry name" value="Rev_trsase/Diguanyl_cyclase"/>
</dbReference>